<accession>A0A1E1LY76</accession>
<proteinExistence type="predicted"/>
<organism evidence="1 2">
    <name type="scientific">Rhynchosporium secalis</name>
    <name type="common">Barley scald fungus</name>
    <dbReference type="NCBI Taxonomy" id="38038"/>
    <lineage>
        <taxon>Eukaryota</taxon>
        <taxon>Fungi</taxon>
        <taxon>Dikarya</taxon>
        <taxon>Ascomycota</taxon>
        <taxon>Pezizomycotina</taxon>
        <taxon>Leotiomycetes</taxon>
        <taxon>Helotiales</taxon>
        <taxon>Ploettnerulaceae</taxon>
        <taxon>Rhynchosporium</taxon>
    </lineage>
</organism>
<sequence>MASGNGAWAYITRRTTLNVLALDNITSKCRREDVFPPNWRQQSGTQKRSPALGLCAAAPRRRRNIIFSQENAPFDLIEKSEGVVERHDLIRYSHKSPAFAKIC</sequence>
<name>A0A1E1LY76_RHYSE</name>
<dbReference type="AlphaFoldDB" id="A0A1E1LY76"/>
<gene>
    <name evidence="1" type="ORF">RSE6_01625</name>
</gene>
<keyword evidence="2" id="KW-1185">Reference proteome</keyword>
<evidence type="ECO:0000313" key="2">
    <source>
        <dbReference type="Proteomes" id="UP000177625"/>
    </source>
</evidence>
<evidence type="ECO:0000313" key="1">
    <source>
        <dbReference type="EMBL" id="CZT41827.1"/>
    </source>
</evidence>
<protein>
    <submittedName>
        <fullName evidence="1">Uncharacterized protein</fullName>
    </submittedName>
</protein>
<dbReference type="EMBL" id="FJVC01000054">
    <property type="protein sequence ID" value="CZT41827.1"/>
    <property type="molecule type" value="Genomic_DNA"/>
</dbReference>
<reference evidence="2" key="1">
    <citation type="submission" date="2016-03" db="EMBL/GenBank/DDBJ databases">
        <authorList>
            <person name="Guldener U."/>
        </authorList>
    </citation>
    <scope>NUCLEOTIDE SEQUENCE [LARGE SCALE GENOMIC DNA]</scope>
</reference>
<dbReference type="Proteomes" id="UP000177625">
    <property type="component" value="Unassembled WGS sequence"/>
</dbReference>